<sequence>MGSVGLVFGGFLTWLFLTLAEPKAGYPHGPVVYLVSMIGAGLATAVVSMFFWKLTLPGLGGLAGTMLGFYIWLWKDDHVLSNLLARVFVACGVGVVLFVLTYLVEALIVVWSTSFLGGFFVVLGLDVLLHTGLLQGIRALFNVNPYSHIHYHVDNKVYGMLAATLAMMVFSIIWQCIRYRGHRFGMVLVPNV</sequence>
<evidence type="ECO:0000313" key="9">
    <source>
        <dbReference type="Proteomes" id="UP000242146"/>
    </source>
</evidence>
<evidence type="ECO:0000313" key="8">
    <source>
        <dbReference type="EMBL" id="ORX56821.1"/>
    </source>
</evidence>
<keyword evidence="2 5" id="KW-0812">Transmembrane</keyword>
<keyword evidence="6" id="KW-0732">Signal</keyword>
<evidence type="ECO:0000256" key="4">
    <source>
        <dbReference type="ARBA" id="ARBA00023136"/>
    </source>
</evidence>
<dbReference type="EMBL" id="MCGT01000009">
    <property type="protein sequence ID" value="ORX56821.1"/>
    <property type="molecule type" value="Genomic_DNA"/>
</dbReference>
<dbReference type="GO" id="GO:0016020">
    <property type="term" value="C:membrane"/>
    <property type="evidence" value="ECO:0007669"/>
    <property type="project" value="UniProtKB-SubCell"/>
</dbReference>
<comment type="caution">
    <text evidence="8">The sequence shown here is derived from an EMBL/GenBank/DDBJ whole genome shotgun (WGS) entry which is preliminary data.</text>
</comment>
<feature type="transmembrane region" description="Helical" evidence="5">
    <location>
        <begin position="59"/>
        <end position="75"/>
    </location>
</feature>
<keyword evidence="9" id="KW-1185">Reference proteome</keyword>
<dbReference type="AlphaFoldDB" id="A0A1X2GLP8"/>
<evidence type="ECO:0000256" key="2">
    <source>
        <dbReference type="ARBA" id="ARBA00022692"/>
    </source>
</evidence>
<dbReference type="Pfam" id="PF13886">
    <property type="entry name" value="TM7S3_TM198"/>
    <property type="match status" value="1"/>
</dbReference>
<dbReference type="InterPro" id="IPR025256">
    <property type="entry name" value="TM7S3/TM198-like_dom"/>
</dbReference>
<feature type="domain" description="TM7S3/TM198-like" evidence="7">
    <location>
        <begin position="4"/>
        <end position="176"/>
    </location>
</feature>
<proteinExistence type="predicted"/>
<dbReference type="Proteomes" id="UP000242146">
    <property type="component" value="Unassembled WGS sequence"/>
</dbReference>
<feature type="transmembrane region" description="Helical" evidence="5">
    <location>
        <begin position="115"/>
        <end position="137"/>
    </location>
</feature>
<feature type="signal peptide" evidence="6">
    <location>
        <begin position="1"/>
        <end position="20"/>
    </location>
</feature>
<evidence type="ECO:0000256" key="6">
    <source>
        <dbReference type="SAM" id="SignalP"/>
    </source>
</evidence>
<reference evidence="8 9" key="1">
    <citation type="submission" date="2016-07" db="EMBL/GenBank/DDBJ databases">
        <title>Pervasive Adenine N6-methylation of Active Genes in Fungi.</title>
        <authorList>
            <consortium name="DOE Joint Genome Institute"/>
            <person name="Mondo S.J."/>
            <person name="Dannebaum R.O."/>
            <person name="Kuo R.C."/>
            <person name="Labutti K."/>
            <person name="Haridas S."/>
            <person name="Kuo A."/>
            <person name="Salamov A."/>
            <person name="Ahrendt S.R."/>
            <person name="Lipzen A."/>
            <person name="Sullivan W."/>
            <person name="Andreopoulos W.B."/>
            <person name="Clum A."/>
            <person name="Lindquist E."/>
            <person name="Daum C."/>
            <person name="Ramamoorthy G.K."/>
            <person name="Gryganskyi A."/>
            <person name="Culley D."/>
            <person name="Magnuson J.K."/>
            <person name="James T.Y."/>
            <person name="O'Malley M.A."/>
            <person name="Stajich J.E."/>
            <person name="Spatafora J.W."/>
            <person name="Visel A."/>
            <person name="Grigoriev I.V."/>
        </authorList>
    </citation>
    <scope>NUCLEOTIDE SEQUENCE [LARGE SCALE GENOMIC DNA]</scope>
    <source>
        <strain evidence="8 9">NRRL 3301</strain>
    </source>
</reference>
<gene>
    <name evidence="8" type="ORF">DM01DRAFT_323380</name>
</gene>
<name>A0A1X2GLP8_9FUNG</name>
<keyword evidence="3 5" id="KW-1133">Transmembrane helix</keyword>
<evidence type="ECO:0000256" key="5">
    <source>
        <dbReference type="SAM" id="Phobius"/>
    </source>
</evidence>
<evidence type="ECO:0000256" key="3">
    <source>
        <dbReference type="ARBA" id="ARBA00022989"/>
    </source>
</evidence>
<accession>A0A1X2GLP8</accession>
<feature type="transmembrane region" description="Helical" evidence="5">
    <location>
        <begin position="87"/>
        <end position="108"/>
    </location>
</feature>
<dbReference type="OrthoDB" id="102260at2759"/>
<keyword evidence="4 5" id="KW-0472">Membrane</keyword>
<feature type="transmembrane region" description="Helical" evidence="5">
    <location>
        <begin position="157"/>
        <end position="177"/>
    </location>
</feature>
<protein>
    <recommendedName>
        <fullName evidence="7">TM7S3/TM198-like domain-containing protein</fullName>
    </recommendedName>
</protein>
<evidence type="ECO:0000259" key="7">
    <source>
        <dbReference type="Pfam" id="PF13886"/>
    </source>
</evidence>
<feature type="transmembrane region" description="Helical" evidence="5">
    <location>
        <begin position="30"/>
        <end position="52"/>
    </location>
</feature>
<feature type="chain" id="PRO_5012552634" description="TM7S3/TM198-like domain-containing protein" evidence="6">
    <location>
        <begin position="21"/>
        <end position="192"/>
    </location>
</feature>
<organism evidence="8 9">
    <name type="scientific">Hesseltinella vesiculosa</name>
    <dbReference type="NCBI Taxonomy" id="101127"/>
    <lineage>
        <taxon>Eukaryota</taxon>
        <taxon>Fungi</taxon>
        <taxon>Fungi incertae sedis</taxon>
        <taxon>Mucoromycota</taxon>
        <taxon>Mucoromycotina</taxon>
        <taxon>Mucoromycetes</taxon>
        <taxon>Mucorales</taxon>
        <taxon>Cunninghamellaceae</taxon>
        <taxon>Hesseltinella</taxon>
    </lineage>
</organism>
<comment type="subcellular location">
    <subcellularLocation>
        <location evidence="1">Membrane</location>
        <topology evidence="1">Multi-pass membrane protein</topology>
    </subcellularLocation>
</comment>
<evidence type="ECO:0000256" key="1">
    <source>
        <dbReference type="ARBA" id="ARBA00004141"/>
    </source>
</evidence>